<dbReference type="eggNOG" id="COG3119">
    <property type="taxonomic scope" value="Bacteria"/>
</dbReference>
<dbReference type="GO" id="GO:0004065">
    <property type="term" value="F:arylsulfatase activity"/>
    <property type="evidence" value="ECO:0007669"/>
    <property type="project" value="UniProtKB-EC"/>
</dbReference>
<name>S7WND4_9BACT</name>
<keyword evidence="1" id="KW-0378">Hydrolase</keyword>
<dbReference type="AlphaFoldDB" id="S7WND4"/>
<organism evidence="1 2">
    <name type="scientific">Cyclobacterium qasimii M12-11B</name>
    <dbReference type="NCBI Taxonomy" id="641524"/>
    <lineage>
        <taxon>Bacteria</taxon>
        <taxon>Pseudomonadati</taxon>
        <taxon>Bacteroidota</taxon>
        <taxon>Cytophagia</taxon>
        <taxon>Cytophagales</taxon>
        <taxon>Cyclobacteriaceae</taxon>
        <taxon>Cyclobacterium</taxon>
    </lineage>
</organism>
<proteinExistence type="predicted"/>
<dbReference type="Proteomes" id="UP000014974">
    <property type="component" value="Unassembled WGS sequence"/>
</dbReference>
<comment type="caution">
    <text evidence="1">The sequence shown here is derived from an EMBL/GenBank/DDBJ whole genome shotgun (WGS) entry which is preliminary data.</text>
</comment>
<evidence type="ECO:0000313" key="1">
    <source>
        <dbReference type="EMBL" id="EPR68219.1"/>
    </source>
</evidence>
<dbReference type="RefSeq" id="WP_020890882.1">
    <property type="nucleotide sequence ID" value="NZ_ATNM01000107.1"/>
</dbReference>
<accession>S7WND4</accession>
<dbReference type="STRING" id="641524.ADICYQ_2689"/>
<dbReference type="EMBL" id="ATNM01000107">
    <property type="protein sequence ID" value="EPR68219.1"/>
    <property type="molecule type" value="Genomic_DNA"/>
</dbReference>
<protein>
    <submittedName>
        <fullName evidence="1">Arylsulfatase</fullName>
        <ecNumber evidence="1">3.1.6.1</ecNumber>
    </submittedName>
</protein>
<evidence type="ECO:0000313" key="2">
    <source>
        <dbReference type="Proteomes" id="UP000014974"/>
    </source>
</evidence>
<reference evidence="1 2" key="1">
    <citation type="journal article" date="2013" name="Genome Announc.">
        <title>Draft Genome Sequence of Cyclobacterium qasimii Strain M12-11BT, Isolated from Arctic Marine Sediment.</title>
        <authorList>
            <person name="Shivaji S."/>
            <person name="Ara S."/>
            <person name="Singh A."/>
            <person name="Kumar Pinnaka A."/>
        </authorList>
    </citation>
    <scope>NUCLEOTIDE SEQUENCE [LARGE SCALE GENOMIC DNA]</scope>
    <source>
        <strain evidence="1 2">M12-11B</strain>
    </source>
</reference>
<sequence length="53" mass="6478">MPSPDPEFDKDLYQQRIEQMENEMLPKLEKQRLEFLDKNWQPNADWWGSEPAK</sequence>
<gene>
    <name evidence="1" type="ORF">ADICYQ_2689</name>
</gene>
<dbReference type="EC" id="3.1.6.1" evidence="1"/>